<reference evidence="1 2" key="1">
    <citation type="submission" date="2018-03" db="EMBL/GenBank/DDBJ databases">
        <authorList>
            <person name="Gully D."/>
        </authorList>
    </citation>
    <scope>NUCLEOTIDE SEQUENCE [LARGE SCALE GENOMIC DNA]</scope>
    <source>
        <strain evidence="1">ORS3257</strain>
    </source>
</reference>
<gene>
    <name evidence="1" type="ORF">BRAD3257_2562</name>
</gene>
<name>A0A2U3PWU1_9BRAD</name>
<dbReference type="KEGG" id="bvz:BRAD3257_2562"/>
<dbReference type="PANTHER" id="PTHR39338">
    <property type="entry name" value="BLL5662 PROTEIN-RELATED"/>
    <property type="match status" value="1"/>
</dbReference>
<dbReference type="EMBL" id="LS398110">
    <property type="protein sequence ID" value="SPP93632.1"/>
    <property type="molecule type" value="Genomic_DNA"/>
</dbReference>
<evidence type="ECO:0000313" key="2">
    <source>
        <dbReference type="Proteomes" id="UP000246085"/>
    </source>
</evidence>
<dbReference type="AlphaFoldDB" id="A0A2U3PWU1"/>
<protein>
    <recommendedName>
        <fullName evidence="3">VWA domain-containing protein</fullName>
    </recommendedName>
</protein>
<accession>A0A2U3PWU1</accession>
<organism evidence="1 2">
    <name type="scientific">Bradyrhizobium vignae</name>
    <dbReference type="NCBI Taxonomy" id="1549949"/>
    <lineage>
        <taxon>Bacteria</taxon>
        <taxon>Pseudomonadati</taxon>
        <taxon>Pseudomonadota</taxon>
        <taxon>Alphaproteobacteria</taxon>
        <taxon>Hyphomicrobiales</taxon>
        <taxon>Nitrobacteraceae</taxon>
        <taxon>Bradyrhizobium</taxon>
    </lineage>
</organism>
<dbReference type="Proteomes" id="UP000246085">
    <property type="component" value="Chromosome BRAD3257"/>
</dbReference>
<evidence type="ECO:0000313" key="1">
    <source>
        <dbReference type="EMBL" id="SPP93632.1"/>
    </source>
</evidence>
<dbReference type="InterPro" id="IPR008912">
    <property type="entry name" value="Uncharacterised_CoxE"/>
</dbReference>
<proteinExistence type="predicted"/>
<dbReference type="Pfam" id="PF05762">
    <property type="entry name" value="VWA_CoxE"/>
    <property type="match status" value="1"/>
</dbReference>
<dbReference type="PANTHER" id="PTHR39338:SF7">
    <property type="entry name" value="BLL6692 PROTEIN"/>
    <property type="match status" value="1"/>
</dbReference>
<sequence length="414" mass="47999">MGPYGRGEAPPLDASHPTGNLSPMFLQFFTSLRDAQVPVTLREYLTLMEALDADLADYTVENFYYLSRASLVKDERNLDKFDRVFGTVFKGLESLLDAMEKAEIPEEWLKKLAEKYLTEEEKKQIEAMGWDKLMETLKKRLEEQKGRHQGGSKWIGTAGTSPFGAYGYNPEGVRIGQEKNRNNRAVKVWDRREFKDLDGNVELGIRNIKVALRRLRKFARTGAPDELDLDTTIRETANHGYLDVHMRPERRNAVKLLVFFDIGGSMDAHIEQVEELFSAAKSEFKHMEYFYFHNCLYEGVWKQNKRRFTDRTPTWDVLHKYPHDYKVVFVGDASMSPYEIMVPGGSVEHVNEEPGSVWLDRIIRTYPHAVWLNPVQQKHWDYSESTTIIKRIFAGRMYPITIEGLESAMKELTH</sequence>
<evidence type="ECO:0008006" key="3">
    <source>
        <dbReference type="Google" id="ProtNLM"/>
    </source>
</evidence>